<proteinExistence type="predicted"/>
<sequence length="542" mass="61931">MLTYFQFGRITGPQFIGDQIALIGQGLDGRAKEWFEREVLDPERERAEWDLGDLIGELYERFVNVTNVHAPTVKYEALKYSSNSGVLDFANNIEHYAKHMVDHPNPYEMKRKFLAGPPTEIARHLLLDKQLSAELSSFRTLRDTTLAYETGQKFLDQLTKSSGKTTTNANGEREAKENTNRPTHPLNHRGRFTPRPHTKPQMGEAGKANPRPNSGLHTKETNRPTGNQKEGAHHIPRISQTGNRNRDAKGGNWIPSKEWKANVTCHACKGKGHYTSDAECPMYGKPRPQGQRQLYAGAVMEDGEHRENEEPSSNSAETGLTTQSTGEEHTEEIADDTHSRSSDGPDSYPGSDSDTHYHEGWQWDSDEEPLNETDSDEVIVYPHVMAMRVDEPGQTEVNTLEATPTDLHEPDEVVLDESIDERDYFDFMPELTKDEIARFARRIEKLENEVPLNAYHHTHRWGNMDRAALLDELQDTTNQLDNVQLQLRDSNRQLGRFEQECFHQGKRDRARTDRIHTILMERESLHVHIGELREYSRAVHAQ</sequence>
<accession>A0ACB8Q9S0</accession>
<reference evidence="1" key="1">
    <citation type="submission" date="2021-02" db="EMBL/GenBank/DDBJ databases">
        <authorList>
            <consortium name="DOE Joint Genome Institute"/>
            <person name="Ahrendt S."/>
            <person name="Looney B.P."/>
            <person name="Miyauchi S."/>
            <person name="Morin E."/>
            <person name="Drula E."/>
            <person name="Courty P.E."/>
            <person name="Chicoki N."/>
            <person name="Fauchery L."/>
            <person name="Kohler A."/>
            <person name="Kuo A."/>
            <person name="Labutti K."/>
            <person name="Pangilinan J."/>
            <person name="Lipzen A."/>
            <person name="Riley R."/>
            <person name="Andreopoulos W."/>
            <person name="He G."/>
            <person name="Johnson J."/>
            <person name="Barry K.W."/>
            <person name="Grigoriev I.V."/>
            <person name="Nagy L."/>
            <person name="Hibbett D."/>
            <person name="Henrissat B."/>
            <person name="Matheny P.B."/>
            <person name="Labbe J."/>
            <person name="Martin F."/>
        </authorList>
    </citation>
    <scope>NUCLEOTIDE SEQUENCE</scope>
    <source>
        <strain evidence="1">EC-137</strain>
    </source>
</reference>
<keyword evidence="2" id="KW-1185">Reference proteome</keyword>
<evidence type="ECO:0000313" key="2">
    <source>
        <dbReference type="Proteomes" id="UP000814128"/>
    </source>
</evidence>
<protein>
    <submittedName>
        <fullName evidence="1">Uncharacterized protein</fullName>
    </submittedName>
</protein>
<dbReference type="Proteomes" id="UP000814128">
    <property type="component" value="Unassembled WGS sequence"/>
</dbReference>
<reference evidence="1" key="2">
    <citation type="journal article" date="2022" name="New Phytol.">
        <title>Evolutionary transition to the ectomycorrhizal habit in the genomes of a hyperdiverse lineage of mushroom-forming fungi.</title>
        <authorList>
            <person name="Looney B."/>
            <person name="Miyauchi S."/>
            <person name="Morin E."/>
            <person name="Drula E."/>
            <person name="Courty P.E."/>
            <person name="Kohler A."/>
            <person name="Kuo A."/>
            <person name="LaButti K."/>
            <person name="Pangilinan J."/>
            <person name="Lipzen A."/>
            <person name="Riley R."/>
            <person name="Andreopoulos W."/>
            <person name="He G."/>
            <person name="Johnson J."/>
            <person name="Nolan M."/>
            <person name="Tritt A."/>
            <person name="Barry K.W."/>
            <person name="Grigoriev I.V."/>
            <person name="Nagy L.G."/>
            <person name="Hibbett D."/>
            <person name="Henrissat B."/>
            <person name="Matheny P.B."/>
            <person name="Labbe J."/>
            <person name="Martin F.M."/>
        </authorList>
    </citation>
    <scope>NUCLEOTIDE SEQUENCE</scope>
    <source>
        <strain evidence="1">EC-137</strain>
    </source>
</reference>
<gene>
    <name evidence="1" type="ORF">K488DRAFT_90213</name>
</gene>
<evidence type="ECO:0000313" key="1">
    <source>
        <dbReference type="EMBL" id="KAI0027996.1"/>
    </source>
</evidence>
<organism evidence="1 2">
    <name type="scientific">Vararia minispora EC-137</name>
    <dbReference type="NCBI Taxonomy" id="1314806"/>
    <lineage>
        <taxon>Eukaryota</taxon>
        <taxon>Fungi</taxon>
        <taxon>Dikarya</taxon>
        <taxon>Basidiomycota</taxon>
        <taxon>Agaricomycotina</taxon>
        <taxon>Agaricomycetes</taxon>
        <taxon>Russulales</taxon>
        <taxon>Lachnocladiaceae</taxon>
        <taxon>Vararia</taxon>
    </lineage>
</organism>
<name>A0ACB8Q9S0_9AGAM</name>
<comment type="caution">
    <text evidence="1">The sequence shown here is derived from an EMBL/GenBank/DDBJ whole genome shotgun (WGS) entry which is preliminary data.</text>
</comment>
<dbReference type="EMBL" id="MU273807">
    <property type="protein sequence ID" value="KAI0027996.1"/>
    <property type="molecule type" value="Genomic_DNA"/>
</dbReference>